<evidence type="ECO:0000256" key="1">
    <source>
        <dbReference type="SAM" id="Phobius"/>
    </source>
</evidence>
<keyword evidence="1" id="KW-0472">Membrane</keyword>
<keyword evidence="1" id="KW-0812">Transmembrane</keyword>
<dbReference type="RefSeq" id="WP_382380937.1">
    <property type="nucleotide sequence ID" value="NZ_JBHRZI010000057.1"/>
</dbReference>
<dbReference type="Proteomes" id="UP001595690">
    <property type="component" value="Unassembled WGS sequence"/>
</dbReference>
<keyword evidence="3" id="KW-1185">Reference proteome</keyword>
<sequence>MNSASAVNPVHRSRLVMVAKAIVVSQSLAIVYLLTSVWVTVAVAAGFVALVVAVKALTRASRQVDRIFEEELTRQ</sequence>
<feature type="transmembrane region" description="Helical" evidence="1">
    <location>
        <begin position="29"/>
        <end position="54"/>
    </location>
</feature>
<organism evidence="2 3">
    <name type="scientific">Lentzea rhizosphaerae</name>
    <dbReference type="NCBI Taxonomy" id="2041025"/>
    <lineage>
        <taxon>Bacteria</taxon>
        <taxon>Bacillati</taxon>
        <taxon>Actinomycetota</taxon>
        <taxon>Actinomycetes</taxon>
        <taxon>Pseudonocardiales</taxon>
        <taxon>Pseudonocardiaceae</taxon>
        <taxon>Lentzea</taxon>
    </lineage>
</organism>
<reference evidence="3" key="1">
    <citation type="journal article" date="2019" name="Int. J. Syst. Evol. Microbiol.">
        <title>The Global Catalogue of Microorganisms (GCM) 10K type strain sequencing project: providing services to taxonomists for standard genome sequencing and annotation.</title>
        <authorList>
            <consortium name="The Broad Institute Genomics Platform"/>
            <consortium name="The Broad Institute Genome Sequencing Center for Infectious Disease"/>
            <person name="Wu L."/>
            <person name="Ma J."/>
        </authorList>
    </citation>
    <scope>NUCLEOTIDE SEQUENCE [LARGE SCALE GENOMIC DNA]</scope>
    <source>
        <strain evidence="3">CGMCC 4.7405</strain>
    </source>
</reference>
<proteinExistence type="predicted"/>
<dbReference type="EMBL" id="JBHRZI010000057">
    <property type="protein sequence ID" value="MFC3899005.1"/>
    <property type="molecule type" value="Genomic_DNA"/>
</dbReference>
<protein>
    <submittedName>
        <fullName evidence="2">Uncharacterized protein</fullName>
    </submittedName>
</protein>
<evidence type="ECO:0000313" key="3">
    <source>
        <dbReference type="Proteomes" id="UP001595690"/>
    </source>
</evidence>
<comment type="caution">
    <text evidence="2">The sequence shown here is derived from an EMBL/GenBank/DDBJ whole genome shotgun (WGS) entry which is preliminary data.</text>
</comment>
<accession>A0ABV8CB81</accession>
<name>A0ABV8CB81_9PSEU</name>
<keyword evidence="1" id="KW-1133">Transmembrane helix</keyword>
<evidence type="ECO:0000313" key="2">
    <source>
        <dbReference type="EMBL" id="MFC3899005.1"/>
    </source>
</evidence>
<gene>
    <name evidence="2" type="ORF">ACFOWZ_46700</name>
</gene>